<evidence type="ECO:0008006" key="4">
    <source>
        <dbReference type="Google" id="ProtNLM"/>
    </source>
</evidence>
<dbReference type="Proteomes" id="UP000479773">
    <property type="component" value="Unassembled WGS sequence"/>
</dbReference>
<keyword evidence="1" id="KW-0472">Membrane</keyword>
<dbReference type="AlphaFoldDB" id="A0A5M5Q067"/>
<accession>A0A5M5Q067</accession>
<feature type="transmembrane region" description="Helical" evidence="1">
    <location>
        <begin position="26"/>
        <end position="52"/>
    </location>
</feature>
<name>A0A5M5Q067_BACFG</name>
<evidence type="ECO:0000313" key="3">
    <source>
        <dbReference type="Proteomes" id="UP000479773"/>
    </source>
</evidence>
<comment type="caution">
    <text evidence="2">The sequence shown here is derived from an EMBL/GenBank/DDBJ whole genome shotgun (WGS) entry which is preliminary data.</text>
</comment>
<keyword evidence="1" id="KW-1133">Transmembrane helix</keyword>
<gene>
    <name evidence="2" type="ORF">F3B44_15245</name>
</gene>
<organism evidence="2 3">
    <name type="scientific">Bacteroides fragilis</name>
    <dbReference type="NCBI Taxonomy" id="817"/>
    <lineage>
        <taxon>Bacteria</taxon>
        <taxon>Pseudomonadati</taxon>
        <taxon>Bacteroidota</taxon>
        <taxon>Bacteroidia</taxon>
        <taxon>Bacteroidales</taxon>
        <taxon>Bacteroidaceae</taxon>
        <taxon>Bacteroides</taxon>
    </lineage>
</organism>
<keyword evidence="1" id="KW-0812">Transmembrane</keyword>
<evidence type="ECO:0000313" key="2">
    <source>
        <dbReference type="EMBL" id="KAA4750752.1"/>
    </source>
</evidence>
<protein>
    <recommendedName>
        <fullName evidence="4">Transmembrane protein</fullName>
    </recommendedName>
</protein>
<dbReference type="EMBL" id="VWEQ01000014">
    <property type="protein sequence ID" value="KAA4750752.1"/>
    <property type="molecule type" value="Genomic_DNA"/>
</dbReference>
<reference evidence="2 3" key="1">
    <citation type="journal article" date="2019" name="Nat. Med.">
        <title>A library of human gut bacterial isolates paired with longitudinal multiomics data enables mechanistic microbiome research.</title>
        <authorList>
            <person name="Poyet M."/>
            <person name="Groussin M."/>
            <person name="Gibbons S.M."/>
            <person name="Avila-Pacheco J."/>
            <person name="Jiang X."/>
            <person name="Kearney S.M."/>
            <person name="Perrotta A.R."/>
            <person name="Berdy B."/>
            <person name="Zhao S."/>
            <person name="Lieberman T.D."/>
            <person name="Swanson P.K."/>
            <person name="Smith M."/>
            <person name="Roesemann S."/>
            <person name="Alexander J.E."/>
            <person name="Rich S.A."/>
            <person name="Livny J."/>
            <person name="Vlamakis H."/>
            <person name="Clish C."/>
            <person name="Bullock K."/>
            <person name="Deik A."/>
            <person name="Scott J."/>
            <person name="Pierce K.A."/>
            <person name="Xavier R.J."/>
            <person name="Alm E.J."/>
        </authorList>
    </citation>
    <scope>NUCLEOTIDE SEQUENCE [LARGE SCALE GENOMIC DNA]</scope>
    <source>
        <strain evidence="2 3">BIOML-A106</strain>
    </source>
</reference>
<evidence type="ECO:0000256" key="1">
    <source>
        <dbReference type="SAM" id="Phobius"/>
    </source>
</evidence>
<proteinExistence type="predicted"/>
<sequence>MYRCFPIASAKVGLFLKLPNYSRKNFLIIFDGFSFLFGLCVDNQFLICYFIFWRKNDFFLR</sequence>